<dbReference type="SUPFAM" id="SSF51735">
    <property type="entry name" value="NAD(P)-binding Rossmann-fold domains"/>
    <property type="match status" value="1"/>
</dbReference>
<comment type="caution">
    <text evidence="4">The sequence shown here is derived from an EMBL/GenBank/DDBJ whole genome shotgun (WGS) entry which is preliminary data.</text>
</comment>
<sequence length="303" mass="33957">MDKKETSKILIFGKNGQVGYELCRTLSTLGEIHAIYVDECDLTDKNSILENLDGFKPTIIANAAAYTAVDKAESERELAFKLNAEAPGIMADWAKKNHALMIHYSTDYVFDGTKKEPWTEEDKTNPLNVYGESKLAGDINIQDSGCDHFIFRTSWVYGARGKNFYLTMRKLLQEKDEIKVVNDQYGAPTWCRTIAEVTGQVLSQVQSPMCRADMQKISGVYNLTNGGVTTWYGFTKAIKQNMADANKTETHYAVLYPITSDQYKTAAKRPTNSSLALNKIISTFSLTPASWEYVLSKVCVEDI</sequence>
<dbReference type="FunFam" id="3.40.50.720:FF:000159">
    <property type="entry name" value="dTDP-4-dehydrorhamnose reductase"/>
    <property type="match status" value="1"/>
</dbReference>
<keyword evidence="2 4" id="KW-0560">Oxidoreductase</keyword>
<dbReference type="PANTHER" id="PTHR10491:SF4">
    <property type="entry name" value="METHIONINE ADENOSYLTRANSFERASE 2 SUBUNIT BETA"/>
    <property type="match status" value="1"/>
</dbReference>
<evidence type="ECO:0000256" key="1">
    <source>
        <dbReference type="ARBA" id="ARBA00010944"/>
    </source>
</evidence>
<feature type="domain" description="RmlD-like substrate binding" evidence="3">
    <location>
        <begin position="8"/>
        <end position="298"/>
    </location>
</feature>
<dbReference type="NCBIfam" id="TIGR01214">
    <property type="entry name" value="rmlD"/>
    <property type="match status" value="1"/>
</dbReference>
<evidence type="ECO:0000256" key="2">
    <source>
        <dbReference type="RuleBase" id="RU364082"/>
    </source>
</evidence>
<dbReference type="InterPro" id="IPR029903">
    <property type="entry name" value="RmlD-like-bd"/>
</dbReference>
<organism evidence="4 5">
    <name type="scientific">Cloacibacillus evryensis</name>
    <dbReference type="NCBI Taxonomy" id="508460"/>
    <lineage>
        <taxon>Bacteria</taxon>
        <taxon>Thermotogati</taxon>
        <taxon>Synergistota</taxon>
        <taxon>Synergistia</taxon>
        <taxon>Synergistales</taxon>
        <taxon>Synergistaceae</taxon>
        <taxon>Cloacibacillus</taxon>
    </lineage>
</organism>
<evidence type="ECO:0000259" key="3">
    <source>
        <dbReference type="Pfam" id="PF04321"/>
    </source>
</evidence>
<gene>
    <name evidence="4" type="primary">rfbD</name>
    <name evidence="4" type="ORF">NE630_09435</name>
</gene>
<comment type="function">
    <text evidence="2">Catalyzes the reduction of dTDP-6-deoxy-L-lyxo-4-hexulose to yield dTDP-L-rhamnose.</text>
</comment>
<dbReference type="AlphaFoldDB" id="A0AAW5K9E7"/>
<comment type="pathway">
    <text evidence="2">Carbohydrate biosynthesis; dTDP-L-rhamnose biosynthesis.</text>
</comment>
<dbReference type="Pfam" id="PF04321">
    <property type="entry name" value="RmlD_sub_bind"/>
    <property type="match status" value="1"/>
</dbReference>
<dbReference type="GO" id="GO:0005829">
    <property type="term" value="C:cytosol"/>
    <property type="evidence" value="ECO:0007669"/>
    <property type="project" value="TreeGrafter"/>
</dbReference>
<dbReference type="Gene3D" id="3.90.25.10">
    <property type="entry name" value="UDP-galactose 4-epimerase, domain 1"/>
    <property type="match status" value="1"/>
</dbReference>
<reference evidence="4 5" key="1">
    <citation type="submission" date="2022-06" db="EMBL/GenBank/DDBJ databases">
        <title>Isolation of gut microbiota from human fecal samples.</title>
        <authorList>
            <person name="Pamer E.G."/>
            <person name="Barat B."/>
            <person name="Waligurski E."/>
            <person name="Medina S."/>
            <person name="Paddock L."/>
            <person name="Mostad J."/>
        </authorList>
    </citation>
    <scope>NUCLEOTIDE SEQUENCE [LARGE SCALE GENOMIC DNA]</scope>
    <source>
        <strain evidence="4 5">DFI.9.90</strain>
    </source>
</reference>
<dbReference type="RefSeq" id="WP_256181982.1">
    <property type="nucleotide sequence ID" value="NZ_JANFYT010000018.1"/>
</dbReference>
<dbReference type="EC" id="1.1.1.133" evidence="2"/>
<dbReference type="PANTHER" id="PTHR10491">
    <property type="entry name" value="DTDP-4-DEHYDRORHAMNOSE REDUCTASE"/>
    <property type="match status" value="1"/>
</dbReference>
<dbReference type="GO" id="GO:0019305">
    <property type="term" value="P:dTDP-rhamnose biosynthetic process"/>
    <property type="evidence" value="ECO:0007669"/>
    <property type="project" value="TreeGrafter"/>
</dbReference>
<proteinExistence type="inferred from homology"/>
<dbReference type="InterPro" id="IPR036291">
    <property type="entry name" value="NAD(P)-bd_dom_sf"/>
</dbReference>
<protein>
    <recommendedName>
        <fullName evidence="2">dTDP-4-dehydrorhamnose reductase</fullName>
        <ecNumber evidence="2">1.1.1.133</ecNumber>
    </recommendedName>
</protein>
<keyword evidence="2" id="KW-0521">NADP</keyword>
<evidence type="ECO:0000313" key="5">
    <source>
        <dbReference type="Proteomes" id="UP001205919"/>
    </source>
</evidence>
<dbReference type="InterPro" id="IPR005913">
    <property type="entry name" value="dTDP_dehydrorham_reduct"/>
</dbReference>
<keyword evidence="5" id="KW-1185">Reference proteome</keyword>
<dbReference type="EMBL" id="JANFYT010000018">
    <property type="protein sequence ID" value="MCQ4814649.1"/>
    <property type="molecule type" value="Genomic_DNA"/>
</dbReference>
<comment type="similarity">
    <text evidence="1 2">Belongs to the dTDP-4-dehydrorhamnose reductase family.</text>
</comment>
<evidence type="ECO:0000313" key="4">
    <source>
        <dbReference type="EMBL" id="MCQ4814649.1"/>
    </source>
</evidence>
<name>A0AAW5K9E7_9BACT</name>
<dbReference type="CDD" id="cd05254">
    <property type="entry name" value="dTDP_HR_like_SDR_e"/>
    <property type="match status" value="1"/>
</dbReference>
<dbReference type="Proteomes" id="UP001205919">
    <property type="component" value="Unassembled WGS sequence"/>
</dbReference>
<dbReference type="Gene3D" id="3.40.50.720">
    <property type="entry name" value="NAD(P)-binding Rossmann-like Domain"/>
    <property type="match status" value="1"/>
</dbReference>
<dbReference type="GO" id="GO:0008831">
    <property type="term" value="F:dTDP-4-dehydrorhamnose reductase activity"/>
    <property type="evidence" value="ECO:0007669"/>
    <property type="project" value="UniProtKB-EC"/>
</dbReference>
<accession>A0AAW5K9E7</accession>